<name>A0A0L0F1P9_9EUKA</name>
<reference evidence="1 2" key="1">
    <citation type="submission" date="2011-02" db="EMBL/GenBank/DDBJ databases">
        <title>The Genome Sequence of Sphaeroforma arctica JP610.</title>
        <authorList>
            <consortium name="The Broad Institute Genome Sequencing Platform"/>
            <person name="Russ C."/>
            <person name="Cuomo C."/>
            <person name="Young S.K."/>
            <person name="Zeng Q."/>
            <person name="Gargeya S."/>
            <person name="Alvarado L."/>
            <person name="Berlin A."/>
            <person name="Chapman S.B."/>
            <person name="Chen Z."/>
            <person name="Freedman E."/>
            <person name="Gellesch M."/>
            <person name="Goldberg J."/>
            <person name="Griggs A."/>
            <person name="Gujja S."/>
            <person name="Heilman E."/>
            <person name="Heiman D."/>
            <person name="Howarth C."/>
            <person name="Mehta T."/>
            <person name="Neiman D."/>
            <person name="Pearson M."/>
            <person name="Roberts A."/>
            <person name="Saif S."/>
            <person name="Shea T."/>
            <person name="Shenoy N."/>
            <person name="Sisk P."/>
            <person name="Stolte C."/>
            <person name="Sykes S."/>
            <person name="White J."/>
            <person name="Yandava C."/>
            <person name="Burger G."/>
            <person name="Gray M.W."/>
            <person name="Holland P.W.H."/>
            <person name="King N."/>
            <person name="Lang F.B.F."/>
            <person name="Roger A.J."/>
            <person name="Ruiz-Trillo I."/>
            <person name="Haas B."/>
            <person name="Nusbaum C."/>
            <person name="Birren B."/>
        </authorList>
    </citation>
    <scope>NUCLEOTIDE SEQUENCE [LARGE SCALE GENOMIC DNA]</scope>
    <source>
        <strain evidence="1 2">JP610</strain>
    </source>
</reference>
<proteinExistence type="predicted"/>
<evidence type="ECO:0000313" key="1">
    <source>
        <dbReference type="EMBL" id="KNC70617.1"/>
    </source>
</evidence>
<gene>
    <name evidence="1" type="ORF">SARC_16853</name>
</gene>
<feature type="non-terminal residue" evidence="1">
    <location>
        <position position="1"/>
    </location>
</feature>
<protein>
    <submittedName>
        <fullName evidence="1">Uncharacterized protein</fullName>
    </submittedName>
</protein>
<dbReference type="RefSeq" id="XP_014144519.1">
    <property type="nucleotide sequence ID" value="XM_014289044.1"/>
</dbReference>
<organism evidence="1 2">
    <name type="scientific">Sphaeroforma arctica JP610</name>
    <dbReference type="NCBI Taxonomy" id="667725"/>
    <lineage>
        <taxon>Eukaryota</taxon>
        <taxon>Ichthyosporea</taxon>
        <taxon>Ichthyophonida</taxon>
        <taxon>Sphaeroforma</taxon>
    </lineage>
</organism>
<dbReference type="GeneID" id="25917357"/>
<dbReference type="Proteomes" id="UP000054560">
    <property type="component" value="Unassembled WGS sequence"/>
</dbReference>
<dbReference type="AlphaFoldDB" id="A0A0L0F1P9"/>
<sequence>VIVNDYLVILLDVVDRNFEITDSSVLQRLGALVYAQDANTCDVFWAYDFHMAAVRRLLLCQDLENHCIAIPHAVSERDVWGRDRRGMVIVEYQCTNEKRCSNSRV</sequence>
<evidence type="ECO:0000313" key="2">
    <source>
        <dbReference type="Proteomes" id="UP000054560"/>
    </source>
</evidence>
<dbReference type="EMBL" id="KQ250667">
    <property type="protein sequence ID" value="KNC70617.1"/>
    <property type="molecule type" value="Genomic_DNA"/>
</dbReference>
<keyword evidence="2" id="KW-1185">Reference proteome</keyword>
<accession>A0A0L0F1P9</accession>